<evidence type="ECO:0000313" key="4">
    <source>
        <dbReference type="EMBL" id="MDL9980974.1"/>
    </source>
</evidence>
<dbReference type="PANTHER" id="PTHR43861:SF1">
    <property type="entry name" value="TRANS-ACONITATE 2-METHYLTRANSFERASE"/>
    <property type="match status" value="1"/>
</dbReference>
<evidence type="ECO:0000259" key="3">
    <source>
        <dbReference type="Pfam" id="PF13649"/>
    </source>
</evidence>
<dbReference type="InterPro" id="IPR029063">
    <property type="entry name" value="SAM-dependent_MTases_sf"/>
</dbReference>
<sequence>MTKADSTRERLIETYRRKARHYDLVSRLSPVPGYPEHAQRVRAVRALNLHAGDAVVEIACGTGANFGMIEDAIGPSGHLVGVDLTDAMLERAQVRVEAHGWGNVRLVQMDAAAFPFPERADAILSTYALTQVPDCGSVIAHGAAALSAGGRWVVLDLKLPEHAPGWLSHLGVAVVGTSASLDQWMARRPWETIRAAMQDALPECSWTELCFGTAFLAAGSSSALIRR</sequence>
<dbReference type="CDD" id="cd02440">
    <property type="entry name" value="AdoMet_MTases"/>
    <property type="match status" value="1"/>
</dbReference>
<evidence type="ECO:0000256" key="1">
    <source>
        <dbReference type="ARBA" id="ARBA00022603"/>
    </source>
</evidence>
<evidence type="ECO:0000256" key="2">
    <source>
        <dbReference type="ARBA" id="ARBA00022679"/>
    </source>
</evidence>
<dbReference type="GO" id="GO:0032259">
    <property type="term" value="P:methylation"/>
    <property type="evidence" value="ECO:0007669"/>
    <property type="project" value="UniProtKB-KW"/>
</dbReference>
<dbReference type="Gene3D" id="3.40.50.150">
    <property type="entry name" value="Vaccinia Virus protein VP39"/>
    <property type="match status" value="1"/>
</dbReference>
<comment type="caution">
    <text evidence="4">The sequence shown here is derived from an EMBL/GenBank/DDBJ whole genome shotgun (WGS) entry which is preliminary data.</text>
</comment>
<keyword evidence="5" id="KW-1185">Reference proteome</keyword>
<dbReference type="RefSeq" id="WP_286289956.1">
    <property type="nucleotide sequence ID" value="NZ_JASXSZ010000006.1"/>
</dbReference>
<dbReference type="GO" id="GO:0008168">
    <property type="term" value="F:methyltransferase activity"/>
    <property type="evidence" value="ECO:0007669"/>
    <property type="project" value="UniProtKB-KW"/>
</dbReference>
<reference evidence="4 5" key="1">
    <citation type="submission" date="2023-06" db="EMBL/GenBank/DDBJ databases">
        <title>Microbacterium sp. nov., isolated from a waste landfill.</title>
        <authorList>
            <person name="Wen W."/>
        </authorList>
    </citation>
    <scope>NUCLEOTIDE SEQUENCE [LARGE SCALE GENOMIC DNA]</scope>
    <source>
        <strain evidence="4 5">ASV49</strain>
    </source>
</reference>
<proteinExistence type="predicted"/>
<keyword evidence="1 4" id="KW-0489">Methyltransferase</keyword>
<feature type="domain" description="Methyltransferase" evidence="3">
    <location>
        <begin position="55"/>
        <end position="150"/>
    </location>
</feature>
<organism evidence="4 5">
    <name type="scientific">Microbacterium candidum</name>
    <dbReference type="NCBI Taxonomy" id="3041922"/>
    <lineage>
        <taxon>Bacteria</taxon>
        <taxon>Bacillati</taxon>
        <taxon>Actinomycetota</taxon>
        <taxon>Actinomycetes</taxon>
        <taxon>Micrococcales</taxon>
        <taxon>Microbacteriaceae</taxon>
        <taxon>Microbacterium</taxon>
    </lineage>
</organism>
<dbReference type="InterPro" id="IPR041698">
    <property type="entry name" value="Methyltransf_25"/>
</dbReference>
<name>A0ABT7N2N1_9MICO</name>
<keyword evidence="2" id="KW-0808">Transferase</keyword>
<dbReference type="SUPFAM" id="SSF53335">
    <property type="entry name" value="S-adenosyl-L-methionine-dependent methyltransferases"/>
    <property type="match status" value="1"/>
</dbReference>
<dbReference type="PANTHER" id="PTHR43861">
    <property type="entry name" value="TRANS-ACONITATE 2-METHYLTRANSFERASE-RELATED"/>
    <property type="match status" value="1"/>
</dbReference>
<gene>
    <name evidence="4" type="ORF">QSV35_16680</name>
</gene>
<dbReference type="Proteomes" id="UP001235064">
    <property type="component" value="Unassembled WGS sequence"/>
</dbReference>
<evidence type="ECO:0000313" key="5">
    <source>
        <dbReference type="Proteomes" id="UP001235064"/>
    </source>
</evidence>
<protein>
    <submittedName>
        <fullName evidence="4">Methyltransferase domain-containing protein</fullName>
    </submittedName>
</protein>
<dbReference type="Pfam" id="PF13649">
    <property type="entry name" value="Methyltransf_25"/>
    <property type="match status" value="1"/>
</dbReference>
<dbReference type="EMBL" id="JASXSZ010000006">
    <property type="protein sequence ID" value="MDL9980974.1"/>
    <property type="molecule type" value="Genomic_DNA"/>
</dbReference>
<accession>A0ABT7N2N1</accession>